<dbReference type="Pfam" id="PF08545">
    <property type="entry name" value="ACP_syn_III"/>
    <property type="match status" value="1"/>
</dbReference>
<dbReference type="NCBIfam" id="NF006829">
    <property type="entry name" value="PRK09352.1"/>
    <property type="match status" value="1"/>
</dbReference>
<evidence type="ECO:0000256" key="11">
    <source>
        <dbReference type="SAM" id="MobiDB-lite"/>
    </source>
</evidence>
<dbReference type="SUPFAM" id="SSF53901">
    <property type="entry name" value="Thiolase-like"/>
    <property type="match status" value="1"/>
</dbReference>
<comment type="function">
    <text evidence="10">Catalyzes the condensation reaction of fatty acid synthesis by the addition to an acyl acceptor of two carbons from malonyl-ACP. Catalyzes the first condensation reaction which initiates fatty acid synthesis and may therefore play a role in governing the total rate of fatty acid production. Possesses both acetoacetyl-ACP synthase and acetyl transacylase activities. Its substrate specificity determines the biosynthesis of branched-chain and/or straight-chain of fatty acids.</text>
</comment>
<evidence type="ECO:0000259" key="12">
    <source>
        <dbReference type="Pfam" id="PF08541"/>
    </source>
</evidence>
<dbReference type="Proteomes" id="UP000319976">
    <property type="component" value="Chromosome"/>
</dbReference>
<keyword evidence="7 10" id="KW-0275">Fatty acid biosynthesis</keyword>
<evidence type="ECO:0000256" key="8">
    <source>
        <dbReference type="ARBA" id="ARBA00023268"/>
    </source>
</evidence>
<evidence type="ECO:0000256" key="10">
    <source>
        <dbReference type="HAMAP-Rule" id="MF_01815"/>
    </source>
</evidence>
<dbReference type="InterPro" id="IPR004655">
    <property type="entry name" value="FabH"/>
</dbReference>
<keyword evidence="15" id="KW-1185">Reference proteome</keyword>
<feature type="compositionally biased region" description="Low complexity" evidence="11">
    <location>
        <begin position="21"/>
        <end position="33"/>
    </location>
</feature>
<evidence type="ECO:0000256" key="6">
    <source>
        <dbReference type="ARBA" id="ARBA00023098"/>
    </source>
</evidence>
<dbReference type="UniPathway" id="UPA00094"/>
<keyword evidence="3 10" id="KW-0444">Lipid biosynthesis</keyword>
<evidence type="ECO:0000256" key="1">
    <source>
        <dbReference type="ARBA" id="ARBA00008642"/>
    </source>
</evidence>
<feature type="region of interest" description="Disordered" evidence="11">
    <location>
        <begin position="1"/>
        <end position="35"/>
    </location>
</feature>
<evidence type="ECO:0000259" key="13">
    <source>
        <dbReference type="Pfam" id="PF08545"/>
    </source>
</evidence>
<comment type="subunit">
    <text evidence="10">Homodimer.</text>
</comment>
<keyword evidence="5 10" id="KW-0276">Fatty acid metabolism</keyword>
<gene>
    <name evidence="14" type="primary">fabH_1</name>
    <name evidence="10" type="synonym">fabH</name>
    <name evidence="14" type="ORF">V22_32300</name>
</gene>
<dbReference type="CDD" id="cd00830">
    <property type="entry name" value="KAS_III"/>
    <property type="match status" value="1"/>
</dbReference>
<reference evidence="14 15" key="1">
    <citation type="submission" date="2019-02" db="EMBL/GenBank/DDBJ databases">
        <title>Deep-cultivation of Planctomycetes and their phenomic and genomic characterization uncovers novel biology.</title>
        <authorList>
            <person name="Wiegand S."/>
            <person name="Jogler M."/>
            <person name="Boedeker C."/>
            <person name="Pinto D."/>
            <person name="Vollmers J."/>
            <person name="Rivas-Marin E."/>
            <person name="Kohn T."/>
            <person name="Peeters S.H."/>
            <person name="Heuer A."/>
            <person name="Rast P."/>
            <person name="Oberbeckmann S."/>
            <person name="Bunk B."/>
            <person name="Jeske O."/>
            <person name="Meyerdierks A."/>
            <person name="Storesund J.E."/>
            <person name="Kallscheuer N."/>
            <person name="Luecker S."/>
            <person name="Lage O.M."/>
            <person name="Pohl T."/>
            <person name="Merkel B.J."/>
            <person name="Hornburger P."/>
            <person name="Mueller R.-W."/>
            <person name="Bruemmer F."/>
            <person name="Labrenz M."/>
            <person name="Spormann A.M."/>
            <person name="Op den Camp H."/>
            <person name="Overmann J."/>
            <person name="Amann R."/>
            <person name="Jetten M.S.M."/>
            <person name="Mascher T."/>
            <person name="Medema M.H."/>
            <person name="Devos D.P."/>
            <person name="Kaster A.-K."/>
            <person name="Ovreas L."/>
            <person name="Rohde M."/>
            <person name="Galperin M.Y."/>
            <person name="Jogler C."/>
        </authorList>
    </citation>
    <scope>NUCLEOTIDE SEQUENCE [LARGE SCALE GENOMIC DNA]</scope>
    <source>
        <strain evidence="14 15">V22</strain>
    </source>
</reference>
<keyword evidence="2 10" id="KW-0963">Cytoplasm</keyword>
<name>A0A517TC67_9PLAN</name>
<feature type="domain" description="Beta-ketoacyl-[acyl-carrier-protein] synthase III N-terminal" evidence="13">
    <location>
        <begin position="149"/>
        <end position="227"/>
    </location>
</feature>
<comment type="subcellular location">
    <subcellularLocation>
        <location evidence="10">Cytoplasm</location>
    </subcellularLocation>
</comment>
<evidence type="ECO:0000256" key="4">
    <source>
        <dbReference type="ARBA" id="ARBA00022679"/>
    </source>
</evidence>
<protein>
    <recommendedName>
        <fullName evidence="10">Beta-ketoacyl-[acyl-carrier-protein] synthase III</fullName>
        <shortName evidence="10">Beta-ketoacyl-ACP synthase III</shortName>
        <shortName evidence="10">KAS III</shortName>
        <ecNumber evidence="10">2.3.1.180</ecNumber>
    </recommendedName>
    <alternativeName>
        <fullName evidence="10">3-oxoacyl-[acyl-carrier-protein] synthase 3</fullName>
    </alternativeName>
    <alternativeName>
        <fullName evidence="10">3-oxoacyl-[acyl-carrier-protein] synthase III</fullName>
    </alternativeName>
</protein>
<keyword evidence="8 10" id="KW-0511">Multifunctional enzyme</keyword>
<dbReference type="Gene3D" id="3.40.47.10">
    <property type="match status" value="1"/>
</dbReference>
<comment type="similarity">
    <text evidence="1 10">Belongs to the thiolase-like superfamily. FabH family.</text>
</comment>
<evidence type="ECO:0000256" key="5">
    <source>
        <dbReference type="ARBA" id="ARBA00022832"/>
    </source>
</evidence>
<feature type="active site" evidence="10">
    <location>
        <position position="155"/>
    </location>
</feature>
<dbReference type="GO" id="GO:0006633">
    <property type="term" value="P:fatty acid biosynthetic process"/>
    <property type="evidence" value="ECO:0007669"/>
    <property type="project" value="UniProtKB-UniRule"/>
</dbReference>
<dbReference type="GO" id="GO:0005737">
    <property type="term" value="C:cytoplasm"/>
    <property type="evidence" value="ECO:0007669"/>
    <property type="project" value="UniProtKB-SubCell"/>
</dbReference>
<dbReference type="PANTHER" id="PTHR34069:SF2">
    <property type="entry name" value="BETA-KETOACYL-[ACYL-CARRIER-PROTEIN] SYNTHASE III"/>
    <property type="match status" value="1"/>
</dbReference>
<dbReference type="HAMAP" id="MF_01815">
    <property type="entry name" value="FabH"/>
    <property type="match status" value="1"/>
</dbReference>
<dbReference type="EC" id="2.3.1.180" evidence="10"/>
<feature type="region of interest" description="ACP-binding" evidence="10">
    <location>
        <begin position="296"/>
        <end position="300"/>
    </location>
</feature>
<evidence type="ECO:0000256" key="7">
    <source>
        <dbReference type="ARBA" id="ARBA00023160"/>
    </source>
</evidence>
<comment type="catalytic activity">
    <reaction evidence="10">
        <text>malonyl-[ACP] + acetyl-CoA + H(+) = 3-oxobutanoyl-[ACP] + CO2 + CoA</text>
        <dbReference type="Rhea" id="RHEA:12080"/>
        <dbReference type="Rhea" id="RHEA-COMP:9623"/>
        <dbReference type="Rhea" id="RHEA-COMP:9625"/>
        <dbReference type="ChEBI" id="CHEBI:15378"/>
        <dbReference type="ChEBI" id="CHEBI:16526"/>
        <dbReference type="ChEBI" id="CHEBI:57287"/>
        <dbReference type="ChEBI" id="CHEBI:57288"/>
        <dbReference type="ChEBI" id="CHEBI:78449"/>
        <dbReference type="ChEBI" id="CHEBI:78450"/>
        <dbReference type="EC" id="2.3.1.180"/>
    </reaction>
</comment>
<evidence type="ECO:0000256" key="2">
    <source>
        <dbReference type="ARBA" id="ARBA00022490"/>
    </source>
</evidence>
<accession>A0A517TC67</accession>
<feature type="active site" evidence="10">
    <location>
        <position position="295"/>
    </location>
</feature>
<evidence type="ECO:0000256" key="9">
    <source>
        <dbReference type="ARBA" id="ARBA00023315"/>
    </source>
</evidence>
<dbReference type="InterPro" id="IPR013747">
    <property type="entry name" value="ACP_syn_III_C"/>
</dbReference>
<proteinExistence type="inferred from homology"/>
<organism evidence="14 15">
    <name type="scientific">Calycomorphotria hydatis</name>
    <dbReference type="NCBI Taxonomy" id="2528027"/>
    <lineage>
        <taxon>Bacteria</taxon>
        <taxon>Pseudomonadati</taxon>
        <taxon>Planctomycetota</taxon>
        <taxon>Planctomycetia</taxon>
        <taxon>Planctomycetales</taxon>
        <taxon>Planctomycetaceae</taxon>
        <taxon>Calycomorphotria</taxon>
    </lineage>
</organism>
<dbReference type="GO" id="GO:0033818">
    <property type="term" value="F:beta-ketoacyl-acyl-carrier-protein synthase III activity"/>
    <property type="evidence" value="ECO:0007669"/>
    <property type="project" value="UniProtKB-UniRule"/>
</dbReference>
<dbReference type="GO" id="GO:0044550">
    <property type="term" value="P:secondary metabolite biosynthetic process"/>
    <property type="evidence" value="ECO:0007669"/>
    <property type="project" value="TreeGrafter"/>
</dbReference>
<keyword evidence="4 10" id="KW-0808">Transferase</keyword>
<dbReference type="GO" id="GO:0004315">
    <property type="term" value="F:3-oxoacyl-[acyl-carrier-protein] synthase activity"/>
    <property type="evidence" value="ECO:0007669"/>
    <property type="project" value="InterPro"/>
</dbReference>
<dbReference type="KEGG" id="chya:V22_32300"/>
<comment type="pathway">
    <text evidence="10">Lipid metabolism; fatty acid biosynthesis.</text>
</comment>
<feature type="domain" description="Beta-ketoacyl-[acyl-carrier-protein] synthase III C-terminal" evidence="12">
    <location>
        <begin position="279"/>
        <end position="368"/>
    </location>
</feature>
<dbReference type="NCBIfam" id="TIGR00747">
    <property type="entry name" value="fabH"/>
    <property type="match status" value="1"/>
</dbReference>
<dbReference type="OrthoDB" id="9815506at2"/>
<evidence type="ECO:0000256" key="3">
    <source>
        <dbReference type="ARBA" id="ARBA00022516"/>
    </source>
</evidence>
<keyword evidence="9 10" id="KW-0012">Acyltransferase</keyword>
<dbReference type="AlphaFoldDB" id="A0A517TC67"/>
<dbReference type="InterPro" id="IPR016039">
    <property type="entry name" value="Thiolase-like"/>
</dbReference>
<dbReference type="InterPro" id="IPR013751">
    <property type="entry name" value="ACP_syn_III_N"/>
</dbReference>
<dbReference type="PANTHER" id="PTHR34069">
    <property type="entry name" value="3-OXOACYL-[ACYL-CARRIER-PROTEIN] SYNTHASE 3"/>
    <property type="match status" value="1"/>
</dbReference>
<evidence type="ECO:0000313" key="15">
    <source>
        <dbReference type="Proteomes" id="UP000319976"/>
    </source>
</evidence>
<comment type="domain">
    <text evidence="10">The last Arg residue of the ACP-binding site is essential for the weak association between ACP/AcpP and FabH.</text>
</comment>
<feature type="active site" evidence="10">
    <location>
        <position position="325"/>
    </location>
</feature>
<dbReference type="EMBL" id="CP036316">
    <property type="protein sequence ID" value="QDT65966.1"/>
    <property type="molecule type" value="Genomic_DNA"/>
</dbReference>
<sequence length="368" mass="39010">MHDHSPHFPGSPRDSQTGNGSVRTRTKSAAAAKTFKRSDRTAKLLGIRVVGTGSYTPDRIVTNAELEQTYGFEEGWIEQRSGILERRHVAEDQATSDMATEAARNAMKAAGVTADEIDLLVVGTFTPDFGCPSTACLVQDRLGIDAPAFDVQAACSGFMYAFVTAAQYVATGNSRLALVVGADTNSRIVDPTDQRTAPLFGDGAGAVLISRGGPDQGLLCYQMGADGSGGPLLEMPAGGTRCPASSETVAEGGHYLHMDGRNVFKWAVRAVTETIELVLEKSELSPHDVSLYLLHQANARIIKAAMDPLGVPETKVWNNLQLCGNTSAASIPLALDQAYRAGRVEPGDTLLLSGFGAGLTWGTGLLRW</sequence>
<keyword evidence="6 10" id="KW-0443">Lipid metabolism</keyword>
<evidence type="ECO:0000313" key="14">
    <source>
        <dbReference type="EMBL" id="QDT65966.1"/>
    </source>
</evidence>
<dbReference type="Pfam" id="PF08541">
    <property type="entry name" value="ACP_syn_III_C"/>
    <property type="match status" value="1"/>
</dbReference>